<dbReference type="KEGG" id="uli:ETAA1_51580"/>
<dbReference type="GO" id="GO:0017004">
    <property type="term" value="P:cytochrome complex assembly"/>
    <property type="evidence" value="ECO:0007669"/>
    <property type="project" value="InterPro"/>
</dbReference>
<feature type="transmembrane region" description="Helical" evidence="1">
    <location>
        <begin position="215"/>
        <end position="235"/>
    </location>
</feature>
<feature type="transmembrane region" description="Helical" evidence="1">
    <location>
        <begin position="133"/>
        <end position="155"/>
    </location>
</feature>
<proteinExistence type="predicted"/>
<evidence type="ECO:0000259" key="2">
    <source>
        <dbReference type="Pfam" id="PF01578"/>
    </source>
</evidence>
<dbReference type="InterPro" id="IPR002541">
    <property type="entry name" value="Cyt_c_assembly"/>
</dbReference>
<feature type="transmembrane region" description="Helical" evidence="1">
    <location>
        <begin position="63"/>
        <end position="82"/>
    </location>
</feature>
<dbReference type="EMBL" id="CP036273">
    <property type="protein sequence ID" value="QDU23166.1"/>
    <property type="molecule type" value="Genomic_DNA"/>
</dbReference>
<evidence type="ECO:0000313" key="3">
    <source>
        <dbReference type="EMBL" id="QDU23166.1"/>
    </source>
</evidence>
<name>A0A517Y072_9BACT</name>
<dbReference type="RefSeq" id="WP_145243264.1">
    <property type="nucleotide sequence ID" value="NZ_CP036273.1"/>
</dbReference>
<feature type="transmembrane region" description="Helical" evidence="1">
    <location>
        <begin position="38"/>
        <end position="57"/>
    </location>
</feature>
<keyword evidence="1" id="KW-1133">Transmembrane helix</keyword>
<dbReference type="GO" id="GO:0020037">
    <property type="term" value="F:heme binding"/>
    <property type="evidence" value="ECO:0007669"/>
    <property type="project" value="InterPro"/>
</dbReference>
<feature type="domain" description="Cytochrome c assembly protein" evidence="2">
    <location>
        <begin position="66"/>
        <end position="264"/>
    </location>
</feature>
<evidence type="ECO:0000313" key="4">
    <source>
        <dbReference type="Proteomes" id="UP000319576"/>
    </source>
</evidence>
<keyword evidence="1" id="KW-0812">Transmembrane</keyword>
<gene>
    <name evidence="3" type="ORF">ETAA1_51580</name>
</gene>
<dbReference type="OrthoDB" id="257620at2"/>
<reference evidence="3 4" key="1">
    <citation type="submission" date="2019-02" db="EMBL/GenBank/DDBJ databases">
        <title>Deep-cultivation of Planctomycetes and their phenomic and genomic characterization uncovers novel biology.</title>
        <authorList>
            <person name="Wiegand S."/>
            <person name="Jogler M."/>
            <person name="Boedeker C."/>
            <person name="Pinto D."/>
            <person name="Vollmers J."/>
            <person name="Rivas-Marin E."/>
            <person name="Kohn T."/>
            <person name="Peeters S.H."/>
            <person name="Heuer A."/>
            <person name="Rast P."/>
            <person name="Oberbeckmann S."/>
            <person name="Bunk B."/>
            <person name="Jeske O."/>
            <person name="Meyerdierks A."/>
            <person name="Storesund J.E."/>
            <person name="Kallscheuer N."/>
            <person name="Luecker S."/>
            <person name="Lage O.M."/>
            <person name="Pohl T."/>
            <person name="Merkel B.J."/>
            <person name="Hornburger P."/>
            <person name="Mueller R.-W."/>
            <person name="Bruemmer F."/>
            <person name="Labrenz M."/>
            <person name="Spormann A.M."/>
            <person name="Op den Camp H."/>
            <person name="Overmann J."/>
            <person name="Amann R."/>
            <person name="Jetten M.S.M."/>
            <person name="Mascher T."/>
            <person name="Medema M.H."/>
            <person name="Devos D.P."/>
            <person name="Kaster A.-K."/>
            <person name="Ovreas L."/>
            <person name="Rohde M."/>
            <person name="Galperin M.Y."/>
            <person name="Jogler C."/>
        </authorList>
    </citation>
    <scope>NUCLEOTIDE SEQUENCE [LARGE SCALE GENOMIC DNA]</scope>
    <source>
        <strain evidence="3 4">ETA_A1</strain>
    </source>
</reference>
<sequence length="272" mass="29025">MTVPPLTGLSHACFGLSYLLALGLEIARLFWPGRGWRLAGLAAGAAGVLAHTAYLALNPPTPAAPYGSLLLLAWVLALFYLYGTLHYARQAWAVFVLPLVLGLVGLSLALAASDTTAAPDWLHGDRFWGAVHGFLLLGGAIGISVGFLASVMYLVQLRRVRNRVNPAVVVPMLNLERLEAMARNAVNWAFPLLTAGLLVGTLLLRTGHGGAETWLSLKVLTTASLWLVFAVLVYLRYATNVSARRLATLHVAAFGLLLLALMASHPFAGGDR</sequence>
<protein>
    <submittedName>
        <fullName evidence="3">Cytochrome C assembly protein</fullName>
    </submittedName>
</protein>
<organism evidence="3 4">
    <name type="scientific">Urbifossiella limnaea</name>
    <dbReference type="NCBI Taxonomy" id="2528023"/>
    <lineage>
        <taxon>Bacteria</taxon>
        <taxon>Pseudomonadati</taxon>
        <taxon>Planctomycetota</taxon>
        <taxon>Planctomycetia</taxon>
        <taxon>Gemmatales</taxon>
        <taxon>Gemmataceae</taxon>
        <taxon>Urbifossiella</taxon>
    </lineage>
</organism>
<keyword evidence="1" id="KW-0472">Membrane</keyword>
<dbReference type="Pfam" id="PF01578">
    <property type="entry name" value="Cytochrom_C_asm"/>
    <property type="match status" value="1"/>
</dbReference>
<dbReference type="AlphaFoldDB" id="A0A517Y072"/>
<feature type="transmembrane region" description="Helical" evidence="1">
    <location>
        <begin position="247"/>
        <end position="268"/>
    </location>
</feature>
<keyword evidence="4" id="KW-1185">Reference proteome</keyword>
<accession>A0A517Y072</accession>
<evidence type="ECO:0000256" key="1">
    <source>
        <dbReference type="SAM" id="Phobius"/>
    </source>
</evidence>
<dbReference type="Proteomes" id="UP000319576">
    <property type="component" value="Chromosome"/>
</dbReference>
<feature type="transmembrane region" description="Helical" evidence="1">
    <location>
        <begin position="185"/>
        <end position="203"/>
    </location>
</feature>
<feature type="transmembrane region" description="Helical" evidence="1">
    <location>
        <begin position="6"/>
        <end position="26"/>
    </location>
</feature>
<feature type="transmembrane region" description="Helical" evidence="1">
    <location>
        <begin position="94"/>
        <end position="113"/>
    </location>
</feature>